<gene>
    <name evidence="2" type="ORF">JANAI62_33370</name>
</gene>
<name>A0ABQ4NQM0_9RHOB</name>
<keyword evidence="1" id="KW-1133">Transmembrane helix</keyword>
<feature type="transmembrane region" description="Helical" evidence="1">
    <location>
        <begin position="35"/>
        <end position="58"/>
    </location>
</feature>
<organism evidence="2 3">
    <name type="scientific">Jannaschia pagri</name>
    <dbReference type="NCBI Taxonomy" id="2829797"/>
    <lineage>
        <taxon>Bacteria</taxon>
        <taxon>Pseudomonadati</taxon>
        <taxon>Pseudomonadota</taxon>
        <taxon>Alphaproteobacteria</taxon>
        <taxon>Rhodobacterales</taxon>
        <taxon>Roseobacteraceae</taxon>
        <taxon>Jannaschia</taxon>
    </lineage>
</organism>
<dbReference type="RefSeq" id="WP_220750209.1">
    <property type="nucleotide sequence ID" value="NZ_BPFH01000007.1"/>
</dbReference>
<sequence length="258" mass="28300">MNPSPNLRDVTRLTLSDLIAALGAGLRDFVTAPQYGLFFAAVYVVAGFALLFLGAGLFTWTLTLTLGFPLLAPFLAVGLYEVSRRLQDGGTLRFADVLAVVWQERTRQIPWAGAMMLIFFLFWSFLAHMLFALIMGPAALLGPPDDLASYLNGRGLMMIGLELAFGGVCAFLLFALTAISLPMLLEREVDFVTAMRFSLRFTRTNIRVMAVWAGLIATLTIAALVPWFLGLFIVLPVLGHASWHLYRRALPSEQGPVG</sequence>
<keyword evidence="1" id="KW-0812">Transmembrane</keyword>
<accession>A0ABQ4NQM0</accession>
<comment type="caution">
    <text evidence="2">The sequence shown here is derived from an EMBL/GenBank/DDBJ whole genome shotgun (WGS) entry which is preliminary data.</text>
</comment>
<keyword evidence="3" id="KW-1185">Reference proteome</keyword>
<protein>
    <submittedName>
        <fullName evidence="2">Membrane protein</fullName>
    </submittedName>
</protein>
<dbReference type="EMBL" id="BPFH01000007">
    <property type="protein sequence ID" value="GIT96714.1"/>
    <property type="molecule type" value="Genomic_DNA"/>
</dbReference>
<feature type="transmembrane region" description="Helical" evidence="1">
    <location>
        <begin position="64"/>
        <end position="83"/>
    </location>
</feature>
<feature type="transmembrane region" description="Helical" evidence="1">
    <location>
        <begin position="114"/>
        <end position="136"/>
    </location>
</feature>
<feature type="transmembrane region" description="Helical" evidence="1">
    <location>
        <begin position="156"/>
        <end position="185"/>
    </location>
</feature>
<proteinExistence type="predicted"/>
<reference evidence="2 3" key="1">
    <citation type="submission" date="2021-05" db="EMBL/GenBank/DDBJ databases">
        <title>Bacteria Genome sequencing.</title>
        <authorList>
            <person name="Takabe Y."/>
            <person name="Nakajima Y."/>
            <person name="Suzuki S."/>
            <person name="Shiozaki T."/>
        </authorList>
    </citation>
    <scope>NUCLEOTIDE SEQUENCE [LARGE SCALE GENOMIC DNA]</scope>
    <source>
        <strain evidence="2 3">AI_62</strain>
    </source>
</reference>
<evidence type="ECO:0000313" key="3">
    <source>
        <dbReference type="Proteomes" id="UP000786693"/>
    </source>
</evidence>
<evidence type="ECO:0000256" key="1">
    <source>
        <dbReference type="SAM" id="Phobius"/>
    </source>
</evidence>
<feature type="transmembrane region" description="Helical" evidence="1">
    <location>
        <begin position="206"/>
        <end position="235"/>
    </location>
</feature>
<keyword evidence="1" id="KW-0472">Membrane</keyword>
<dbReference type="InterPro" id="IPR018692">
    <property type="entry name" value="DUF2189"/>
</dbReference>
<dbReference type="Pfam" id="PF09955">
    <property type="entry name" value="DUF2189"/>
    <property type="match status" value="1"/>
</dbReference>
<evidence type="ECO:0000313" key="2">
    <source>
        <dbReference type="EMBL" id="GIT96714.1"/>
    </source>
</evidence>
<dbReference type="Proteomes" id="UP000786693">
    <property type="component" value="Unassembled WGS sequence"/>
</dbReference>